<comment type="caution">
    <text evidence="1">The sequence shown here is derived from an EMBL/GenBank/DDBJ whole genome shotgun (WGS) entry which is preliminary data.</text>
</comment>
<sequence length="97" mass="10854">MEDAEAGAEPRQRVQRVAGQTLFFKNGRWEDSVLTEAQKEKPTEVEQFTDAWFKLAEEAGDKFAPLLSQSEPALVRIKGTTYLIVPPADEETAEEKG</sequence>
<evidence type="ECO:0000313" key="1">
    <source>
        <dbReference type="EMBL" id="NNJ26171.1"/>
    </source>
</evidence>
<accession>A0ABX1VDW7</accession>
<evidence type="ECO:0008006" key="3">
    <source>
        <dbReference type="Google" id="ProtNLM"/>
    </source>
</evidence>
<gene>
    <name evidence="1" type="ORF">LzC2_22510</name>
</gene>
<dbReference type="Proteomes" id="UP000609651">
    <property type="component" value="Unassembled WGS sequence"/>
</dbReference>
<reference evidence="1 2" key="1">
    <citation type="journal article" date="2020" name="Syst. Appl. Microbiol.">
        <title>Alienimonas chondri sp. nov., a novel planctomycete isolated from the biofilm of the red alga Chondrus crispus.</title>
        <authorList>
            <person name="Vitorino I."/>
            <person name="Albuquerque L."/>
            <person name="Wiegand S."/>
            <person name="Kallscheuer N."/>
            <person name="da Costa M.S."/>
            <person name="Lobo-da-Cunha A."/>
            <person name="Jogler C."/>
            <person name="Lage O.M."/>
        </authorList>
    </citation>
    <scope>NUCLEOTIDE SEQUENCE [LARGE SCALE GENOMIC DNA]</scope>
    <source>
        <strain evidence="1 2">LzC2</strain>
    </source>
</reference>
<protein>
    <recommendedName>
        <fullName evidence="3">DUF2849 domain-containing protein</fullName>
    </recommendedName>
</protein>
<evidence type="ECO:0000313" key="2">
    <source>
        <dbReference type="Proteomes" id="UP000609651"/>
    </source>
</evidence>
<keyword evidence="2" id="KW-1185">Reference proteome</keyword>
<dbReference type="EMBL" id="WTPX01000065">
    <property type="protein sequence ID" value="NNJ26171.1"/>
    <property type="molecule type" value="Genomic_DNA"/>
</dbReference>
<proteinExistence type="predicted"/>
<organism evidence="1 2">
    <name type="scientific">Alienimonas chondri</name>
    <dbReference type="NCBI Taxonomy" id="2681879"/>
    <lineage>
        <taxon>Bacteria</taxon>
        <taxon>Pseudomonadati</taxon>
        <taxon>Planctomycetota</taxon>
        <taxon>Planctomycetia</taxon>
        <taxon>Planctomycetales</taxon>
        <taxon>Planctomycetaceae</taxon>
        <taxon>Alienimonas</taxon>
    </lineage>
</organism>
<name>A0ABX1VDW7_9PLAN</name>